<evidence type="ECO:0000313" key="1">
    <source>
        <dbReference type="EMBL" id="KKM63171.1"/>
    </source>
</evidence>
<dbReference type="InterPro" id="IPR036388">
    <property type="entry name" value="WH-like_DNA-bd_sf"/>
</dbReference>
<evidence type="ECO:0008006" key="2">
    <source>
        <dbReference type="Google" id="ProtNLM"/>
    </source>
</evidence>
<dbReference type="EMBL" id="LAZR01011148">
    <property type="protein sequence ID" value="KKM63171.1"/>
    <property type="molecule type" value="Genomic_DNA"/>
</dbReference>
<sequence length="78" mass="9081">MRLDIRVLDEEPDKKDWEEIWAPFLKPREVKVYQALRRGNREIDLSVLASEIGIRASAIEQVIERLEAVGLLEIHDEA</sequence>
<organism evidence="1">
    <name type="scientific">marine sediment metagenome</name>
    <dbReference type="NCBI Taxonomy" id="412755"/>
    <lineage>
        <taxon>unclassified sequences</taxon>
        <taxon>metagenomes</taxon>
        <taxon>ecological metagenomes</taxon>
    </lineage>
</organism>
<protein>
    <recommendedName>
        <fullName evidence="2">Transcription regulator TrmB N-terminal domain-containing protein</fullName>
    </recommendedName>
</protein>
<gene>
    <name evidence="1" type="ORF">LCGC14_1514190</name>
</gene>
<dbReference type="InterPro" id="IPR036390">
    <property type="entry name" value="WH_DNA-bd_sf"/>
</dbReference>
<comment type="caution">
    <text evidence="1">The sequence shown here is derived from an EMBL/GenBank/DDBJ whole genome shotgun (WGS) entry which is preliminary data.</text>
</comment>
<name>A0A0F9JL91_9ZZZZ</name>
<proteinExistence type="predicted"/>
<dbReference type="AlphaFoldDB" id="A0A0F9JL91"/>
<accession>A0A0F9JL91</accession>
<dbReference type="SUPFAM" id="SSF46785">
    <property type="entry name" value="Winged helix' DNA-binding domain"/>
    <property type="match status" value="1"/>
</dbReference>
<dbReference type="Gene3D" id="1.10.10.10">
    <property type="entry name" value="Winged helix-like DNA-binding domain superfamily/Winged helix DNA-binding domain"/>
    <property type="match status" value="1"/>
</dbReference>
<reference evidence="1" key="1">
    <citation type="journal article" date="2015" name="Nature">
        <title>Complex archaea that bridge the gap between prokaryotes and eukaryotes.</title>
        <authorList>
            <person name="Spang A."/>
            <person name="Saw J.H."/>
            <person name="Jorgensen S.L."/>
            <person name="Zaremba-Niedzwiedzka K."/>
            <person name="Martijn J."/>
            <person name="Lind A.E."/>
            <person name="van Eijk R."/>
            <person name="Schleper C."/>
            <person name="Guy L."/>
            <person name="Ettema T.J."/>
        </authorList>
    </citation>
    <scope>NUCLEOTIDE SEQUENCE</scope>
</reference>